<evidence type="ECO:0000256" key="1">
    <source>
        <dbReference type="SAM" id="MobiDB-lite"/>
    </source>
</evidence>
<dbReference type="SUPFAM" id="SSF53474">
    <property type="entry name" value="alpha/beta-Hydrolases"/>
    <property type="match status" value="1"/>
</dbReference>
<organism evidence="3 4">
    <name type="scientific">Mycena venus</name>
    <dbReference type="NCBI Taxonomy" id="2733690"/>
    <lineage>
        <taxon>Eukaryota</taxon>
        <taxon>Fungi</taxon>
        <taxon>Dikarya</taxon>
        <taxon>Basidiomycota</taxon>
        <taxon>Agaricomycotina</taxon>
        <taxon>Agaricomycetes</taxon>
        <taxon>Agaricomycetidae</taxon>
        <taxon>Agaricales</taxon>
        <taxon>Marasmiineae</taxon>
        <taxon>Mycenaceae</taxon>
        <taxon>Mycena</taxon>
    </lineage>
</organism>
<dbReference type="InterPro" id="IPR018712">
    <property type="entry name" value="Tle1-like_cat"/>
</dbReference>
<evidence type="ECO:0000313" key="3">
    <source>
        <dbReference type="EMBL" id="KAF7326521.1"/>
    </source>
</evidence>
<sequence length="506" mass="57315">MQPALTSAGRGDDTSVDHNRISALPSSTQGSSFTVIPPDHPFRTLVLCFDGIRDSFPAHNSNSNIVQLFSMLLKSDPTRQMVYYYGGIGTYTTPHPFMSKVSRLIDEAIAWNLDADVMGGYKFLMQNYNANDRICIFGFSRGAHIARSLVGMIHKVGLLPVDHHQQVPYAYRIYKRTDAEGWSQSNAFKRAFSNDVDIEFVGVWDTVNSVGLIPRRLPFTISNTVVRTFRHAVSLDERRAKFKPSLFNHPSKKDKKPDPRAWQARPHPSKKLSQHLKERKSERKSERDHRPPTDVDEVLCCGFSPVASLILLTDVGGGSVAYDTRHSMARISLRWMIRECFKTKSGIMFDCDGLRVIGLDPASLFPHVTPRPPALPAGPLRIRSISSFEAAHREAALRNPDQPASPSEEEEEMQDAQCPIYDQLSRAWLWWPFEVLPFKQRYQRDDDSWGTHFRWNLGKGRVIPKQKANGVRVHRSVKTRLEAMAESGGQYKPKAAFDLGRAIWVD</sequence>
<feature type="compositionally biased region" description="Basic and acidic residues" evidence="1">
    <location>
        <begin position="275"/>
        <end position="293"/>
    </location>
</feature>
<feature type="domain" description="T6SS Phospholipase effector Tle1-like catalytic" evidence="2">
    <location>
        <begin position="43"/>
        <end position="339"/>
    </location>
</feature>
<keyword evidence="4" id="KW-1185">Reference proteome</keyword>
<evidence type="ECO:0000313" key="4">
    <source>
        <dbReference type="Proteomes" id="UP000620124"/>
    </source>
</evidence>
<dbReference type="InterPro" id="IPR029058">
    <property type="entry name" value="AB_hydrolase_fold"/>
</dbReference>
<evidence type="ECO:0000259" key="2">
    <source>
        <dbReference type="Pfam" id="PF09994"/>
    </source>
</evidence>
<dbReference type="PANTHER" id="PTHR33840:SF2">
    <property type="entry name" value="TLE1 PHOSPHOLIPASE DOMAIN-CONTAINING PROTEIN"/>
    <property type="match status" value="1"/>
</dbReference>
<dbReference type="PANTHER" id="PTHR33840">
    <property type="match status" value="1"/>
</dbReference>
<dbReference type="OrthoDB" id="3162439at2759"/>
<dbReference type="Proteomes" id="UP000620124">
    <property type="component" value="Unassembled WGS sequence"/>
</dbReference>
<dbReference type="EMBL" id="JACAZI010000043">
    <property type="protein sequence ID" value="KAF7326521.1"/>
    <property type="molecule type" value="Genomic_DNA"/>
</dbReference>
<protein>
    <submittedName>
        <fullName evidence="3">DUF2235 domain-containing protein</fullName>
    </submittedName>
</protein>
<feature type="compositionally biased region" description="Basic and acidic residues" evidence="1">
    <location>
        <begin position="10"/>
        <end position="20"/>
    </location>
</feature>
<gene>
    <name evidence="3" type="ORF">MVEN_02610200</name>
</gene>
<reference evidence="3" key="1">
    <citation type="submission" date="2020-05" db="EMBL/GenBank/DDBJ databases">
        <title>Mycena genomes resolve the evolution of fungal bioluminescence.</title>
        <authorList>
            <person name="Tsai I.J."/>
        </authorList>
    </citation>
    <scope>NUCLEOTIDE SEQUENCE</scope>
    <source>
        <strain evidence="3">CCC161011</strain>
    </source>
</reference>
<name>A0A8H6WR55_9AGAR</name>
<dbReference type="AlphaFoldDB" id="A0A8H6WR55"/>
<accession>A0A8H6WR55</accession>
<comment type="caution">
    <text evidence="3">The sequence shown here is derived from an EMBL/GenBank/DDBJ whole genome shotgun (WGS) entry which is preliminary data.</text>
</comment>
<feature type="region of interest" description="Disordered" evidence="1">
    <location>
        <begin position="1"/>
        <end position="32"/>
    </location>
</feature>
<dbReference type="Pfam" id="PF09994">
    <property type="entry name" value="T6SS_Tle1-like_cat"/>
    <property type="match status" value="1"/>
</dbReference>
<feature type="region of interest" description="Disordered" evidence="1">
    <location>
        <begin position="394"/>
        <end position="414"/>
    </location>
</feature>
<feature type="region of interest" description="Disordered" evidence="1">
    <location>
        <begin position="245"/>
        <end position="293"/>
    </location>
</feature>
<proteinExistence type="predicted"/>